<proteinExistence type="inferred from homology"/>
<dbReference type="Pfam" id="PF03942">
    <property type="entry name" value="DTW"/>
    <property type="match status" value="1"/>
</dbReference>
<comment type="catalytic activity">
    <reaction evidence="11">
        <text>a uridine in tRNA + S-adenosyl-L-methionine = a 3-[(3S)-3-amino-3-carboxypropyl]uridine in tRNA + S-methyl-5'-thioadenosine + H(+)</text>
        <dbReference type="Rhea" id="RHEA:62432"/>
        <dbReference type="Rhea" id="RHEA-COMP:13339"/>
        <dbReference type="Rhea" id="RHEA-COMP:16092"/>
        <dbReference type="ChEBI" id="CHEBI:15378"/>
        <dbReference type="ChEBI" id="CHEBI:17509"/>
        <dbReference type="ChEBI" id="CHEBI:59789"/>
        <dbReference type="ChEBI" id="CHEBI:65315"/>
        <dbReference type="ChEBI" id="CHEBI:82930"/>
        <dbReference type="EC" id="2.5.1.25"/>
    </reaction>
</comment>
<comment type="function">
    <text evidence="7">Catalyzes the formation of 3-(3-amino-3-carboxypropyl)uridine (acp3U) at position 20 in the D-loop of several cytoplasmic tRNAs (acp3U(20)).</text>
</comment>
<dbReference type="AlphaFoldDB" id="T1J642"/>
<evidence type="ECO:0000256" key="6">
    <source>
        <dbReference type="ARBA" id="ARBA00023242"/>
    </source>
</evidence>
<dbReference type="InterPro" id="IPR005636">
    <property type="entry name" value="DTW"/>
</dbReference>
<dbReference type="HOGENOM" id="CLU_069451_0_0_1"/>
<dbReference type="STRING" id="126957.T1J642"/>
<evidence type="ECO:0000256" key="2">
    <source>
        <dbReference type="ARBA" id="ARBA00012386"/>
    </source>
</evidence>
<dbReference type="EMBL" id="JH431870">
    <property type="status" value="NOT_ANNOTATED_CDS"/>
    <property type="molecule type" value="Genomic_DNA"/>
</dbReference>
<dbReference type="GO" id="GO:0005634">
    <property type="term" value="C:nucleus"/>
    <property type="evidence" value="ECO:0007669"/>
    <property type="project" value="UniProtKB-SubCell"/>
</dbReference>
<keyword evidence="6" id="KW-0539">Nucleus</keyword>
<sequence length="265" mass="31007">MQPQENPEKAPNPFANFHIDSTDLLDTVDGRSICDKCTKSRKYYCYTCHIPVITIRDKIPNLKLPIKIDIIKYPKEIDGKSTASHAAVLAPDDVTIYTFPNIPMFTDKNKVLVAFPGKRAVTLEEVCKTVIPVTQNDVDTFVNKFPFERIIVIDSTWNQVRKINNDERLKGIQRVELKSRESLFWRYQRGKPNSYLSTIETVYYFLVDLHSMVVQEPYAGQYDNLLFFFSFMYNKIHSMYDHEALKAYTLRPKNQPKKIRKKFNF</sequence>
<comment type="similarity">
    <text evidence="8">Belongs to the TDD superfamily. DTWD1 family.</text>
</comment>
<organism evidence="13 14">
    <name type="scientific">Strigamia maritima</name>
    <name type="common">European centipede</name>
    <name type="synonym">Geophilus maritimus</name>
    <dbReference type="NCBI Taxonomy" id="126957"/>
    <lineage>
        <taxon>Eukaryota</taxon>
        <taxon>Metazoa</taxon>
        <taxon>Ecdysozoa</taxon>
        <taxon>Arthropoda</taxon>
        <taxon>Myriapoda</taxon>
        <taxon>Chilopoda</taxon>
        <taxon>Pleurostigmophora</taxon>
        <taxon>Geophilomorpha</taxon>
        <taxon>Linotaeniidae</taxon>
        <taxon>Strigamia</taxon>
    </lineage>
</organism>
<comment type="subcellular location">
    <subcellularLocation>
        <location evidence="1">Nucleus</location>
    </subcellularLocation>
</comment>
<evidence type="ECO:0000256" key="8">
    <source>
        <dbReference type="ARBA" id="ARBA00038290"/>
    </source>
</evidence>
<dbReference type="EnsemblMetazoa" id="SMAR009107-RA">
    <property type="protein sequence ID" value="SMAR009107-PA"/>
    <property type="gene ID" value="SMAR009107"/>
</dbReference>
<name>T1J642_STRMM</name>
<evidence type="ECO:0000256" key="7">
    <source>
        <dbReference type="ARBA" id="ARBA00037050"/>
    </source>
</evidence>
<evidence type="ECO:0000256" key="5">
    <source>
        <dbReference type="ARBA" id="ARBA00022694"/>
    </source>
</evidence>
<evidence type="ECO:0000256" key="3">
    <source>
        <dbReference type="ARBA" id="ARBA00022679"/>
    </source>
</evidence>
<dbReference type="PANTHER" id="PTHR15627">
    <property type="entry name" value="NATURAL KILLER CELL-SPECIFIC ANTIGEN KLIP1"/>
    <property type="match status" value="1"/>
</dbReference>
<keyword evidence="14" id="KW-1185">Reference proteome</keyword>
<keyword evidence="3" id="KW-0808">Transferase</keyword>
<evidence type="ECO:0000313" key="14">
    <source>
        <dbReference type="Proteomes" id="UP000014500"/>
    </source>
</evidence>
<dbReference type="InterPro" id="IPR051521">
    <property type="entry name" value="tRNA_Mod/Golgi_Maint"/>
</dbReference>
<dbReference type="OMA" id="SCIPEYE"/>
<feature type="domain" description="DTW" evidence="12">
    <location>
        <begin position="41"/>
        <end position="241"/>
    </location>
</feature>
<dbReference type="SMART" id="SM01144">
    <property type="entry name" value="DTW"/>
    <property type="match status" value="1"/>
</dbReference>
<evidence type="ECO:0000256" key="4">
    <source>
        <dbReference type="ARBA" id="ARBA00022691"/>
    </source>
</evidence>
<keyword evidence="4" id="KW-0949">S-adenosyl-L-methionine</keyword>
<dbReference type="PANTHER" id="PTHR15627:SF8">
    <property type="entry name" value="TRNA-URIDINE AMINOCARBOXYPROPYLTRANSFERASE 1"/>
    <property type="match status" value="1"/>
</dbReference>
<dbReference type="PhylomeDB" id="T1J642"/>
<reference evidence="13" key="2">
    <citation type="submission" date="2015-02" db="UniProtKB">
        <authorList>
            <consortium name="EnsemblMetazoa"/>
        </authorList>
    </citation>
    <scope>IDENTIFICATION</scope>
</reference>
<evidence type="ECO:0000256" key="11">
    <source>
        <dbReference type="ARBA" id="ARBA00048718"/>
    </source>
</evidence>
<dbReference type="GO" id="GO:0006400">
    <property type="term" value="P:tRNA modification"/>
    <property type="evidence" value="ECO:0007669"/>
    <property type="project" value="TreeGrafter"/>
</dbReference>
<evidence type="ECO:0000313" key="13">
    <source>
        <dbReference type="EnsemblMetazoa" id="SMAR009107-PA"/>
    </source>
</evidence>
<protein>
    <recommendedName>
        <fullName evidence="9">tRNA-uridine aminocarboxypropyltransferase 1</fullName>
        <ecNumber evidence="2">2.5.1.25</ecNumber>
    </recommendedName>
    <alternativeName>
        <fullName evidence="10">DTW domain-containing protein 1</fullName>
    </alternativeName>
</protein>
<dbReference type="eggNOG" id="KOG3795">
    <property type="taxonomic scope" value="Eukaryota"/>
</dbReference>
<keyword evidence="5" id="KW-0819">tRNA processing</keyword>
<evidence type="ECO:0000256" key="9">
    <source>
        <dbReference type="ARBA" id="ARBA00039242"/>
    </source>
</evidence>
<accession>T1J642</accession>
<dbReference type="GO" id="GO:0016432">
    <property type="term" value="F:tRNA-uridine aminocarboxypropyltransferase activity"/>
    <property type="evidence" value="ECO:0007669"/>
    <property type="project" value="UniProtKB-EC"/>
</dbReference>
<dbReference type="EC" id="2.5.1.25" evidence="2"/>
<evidence type="ECO:0000256" key="1">
    <source>
        <dbReference type="ARBA" id="ARBA00004123"/>
    </source>
</evidence>
<evidence type="ECO:0000259" key="12">
    <source>
        <dbReference type="SMART" id="SM01144"/>
    </source>
</evidence>
<evidence type="ECO:0000256" key="10">
    <source>
        <dbReference type="ARBA" id="ARBA00042508"/>
    </source>
</evidence>
<dbReference type="Proteomes" id="UP000014500">
    <property type="component" value="Unassembled WGS sequence"/>
</dbReference>
<reference evidence="14" key="1">
    <citation type="submission" date="2011-05" db="EMBL/GenBank/DDBJ databases">
        <authorList>
            <person name="Richards S.R."/>
            <person name="Qu J."/>
            <person name="Jiang H."/>
            <person name="Jhangiani S.N."/>
            <person name="Agravi P."/>
            <person name="Goodspeed R."/>
            <person name="Gross S."/>
            <person name="Mandapat C."/>
            <person name="Jackson L."/>
            <person name="Mathew T."/>
            <person name="Pu L."/>
            <person name="Thornton R."/>
            <person name="Saada N."/>
            <person name="Wilczek-Boney K.B."/>
            <person name="Lee S."/>
            <person name="Kovar C."/>
            <person name="Wu Y."/>
            <person name="Scherer S.E."/>
            <person name="Worley K.C."/>
            <person name="Muzny D.M."/>
            <person name="Gibbs R."/>
        </authorList>
    </citation>
    <scope>NUCLEOTIDE SEQUENCE</scope>
    <source>
        <strain evidence="14">Brora</strain>
    </source>
</reference>